<dbReference type="InterPro" id="IPR020476">
    <property type="entry name" value="Nudix_hydrolase"/>
</dbReference>
<dbReference type="Gene3D" id="3.90.79.10">
    <property type="entry name" value="Nucleoside Triphosphate Pyrophosphohydrolase"/>
    <property type="match status" value="1"/>
</dbReference>
<dbReference type="InterPro" id="IPR015797">
    <property type="entry name" value="NUDIX_hydrolase-like_dom_sf"/>
</dbReference>
<dbReference type="InterPro" id="IPR000086">
    <property type="entry name" value="NUDIX_hydrolase_dom"/>
</dbReference>
<accession>A0A2M7B948</accession>
<dbReference type="PROSITE" id="PS51462">
    <property type="entry name" value="NUDIX"/>
    <property type="match status" value="1"/>
</dbReference>
<dbReference type="PRINTS" id="PR00502">
    <property type="entry name" value="NUDIXFAMILY"/>
</dbReference>
<evidence type="ECO:0000256" key="1">
    <source>
        <dbReference type="ARBA" id="ARBA00022801"/>
    </source>
</evidence>
<evidence type="ECO:0000256" key="2">
    <source>
        <dbReference type="RuleBase" id="RU003476"/>
    </source>
</evidence>
<comment type="caution">
    <text evidence="4">The sequence shown here is derived from an EMBL/GenBank/DDBJ whole genome shotgun (WGS) entry which is preliminary data.</text>
</comment>
<gene>
    <name evidence="4" type="ORF">COS58_01295</name>
</gene>
<reference evidence="5" key="1">
    <citation type="submission" date="2017-09" db="EMBL/GenBank/DDBJ databases">
        <title>Depth-based differentiation of microbial function through sediment-hosted aquifers and enrichment of novel symbionts in the deep terrestrial subsurface.</title>
        <authorList>
            <person name="Probst A.J."/>
            <person name="Ladd B."/>
            <person name="Jarett J.K."/>
            <person name="Geller-Mcgrath D.E."/>
            <person name="Sieber C.M.K."/>
            <person name="Emerson J.B."/>
            <person name="Anantharaman K."/>
            <person name="Thomas B.C."/>
            <person name="Malmstrom R."/>
            <person name="Stieglmeier M."/>
            <person name="Klingl A."/>
            <person name="Woyke T."/>
            <person name="Ryan C.M."/>
            <person name="Banfield J.F."/>
        </authorList>
    </citation>
    <scope>NUCLEOTIDE SEQUENCE [LARGE SCALE GENOMIC DNA]</scope>
</reference>
<protein>
    <recommendedName>
        <fullName evidence="3">Nudix hydrolase domain-containing protein</fullName>
    </recommendedName>
</protein>
<dbReference type="AlphaFoldDB" id="A0A2M7B948"/>
<evidence type="ECO:0000313" key="5">
    <source>
        <dbReference type="Proteomes" id="UP000228561"/>
    </source>
</evidence>
<sequence length="188" mass="20668">MTEGMVSTICIKWREKEVLLVPNIDPVKPLGFWGLPGGKTKNGETPESAALRELAEETGQKGIIGKCNAEISKTGSGGDYIHYFINVKISPGKELKNCGDPGIGEPKWIPFQEIVAGQIKMFRGHIQGLILVLEKMAEEKNSQGKVDRNGIPIISEGPSALLEALDELKNAFDANGRYIIPFYRRRGF</sequence>
<evidence type="ECO:0000313" key="4">
    <source>
        <dbReference type="EMBL" id="PIU99625.1"/>
    </source>
</evidence>
<dbReference type="PROSITE" id="PS00893">
    <property type="entry name" value="NUDIX_BOX"/>
    <property type="match status" value="1"/>
</dbReference>
<dbReference type="PANTHER" id="PTHR43736">
    <property type="entry name" value="ADP-RIBOSE PYROPHOSPHATASE"/>
    <property type="match status" value="1"/>
</dbReference>
<dbReference type="PANTHER" id="PTHR43736:SF1">
    <property type="entry name" value="DIHYDRONEOPTERIN TRIPHOSPHATE DIPHOSPHATASE"/>
    <property type="match status" value="1"/>
</dbReference>
<dbReference type="Proteomes" id="UP000228561">
    <property type="component" value="Unassembled WGS sequence"/>
</dbReference>
<dbReference type="EMBL" id="PEVG01000015">
    <property type="protein sequence ID" value="PIU99625.1"/>
    <property type="molecule type" value="Genomic_DNA"/>
</dbReference>
<feature type="domain" description="Nudix hydrolase" evidence="3">
    <location>
        <begin position="1"/>
        <end position="132"/>
    </location>
</feature>
<comment type="similarity">
    <text evidence="2">Belongs to the Nudix hydrolase family.</text>
</comment>
<dbReference type="GO" id="GO:0016787">
    <property type="term" value="F:hydrolase activity"/>
    <property type="evidence" value="ECO:0007669"/>
    <property type="project" value="UniProtKB-KW"/>
</dbReference>
<evidence type="ECO:0000259" key="3">
    <source>
        <dbReference type="PROSITE" id="PS51462"/>
    </source>
</evidence>
<organism evidence="4 5">
    <name type="scientific">Candidatus Tagabacteria bacterium CG03_land_8_20_14_0_80_41_22</name>
    <dbReference type="NCBI Taxonomy" id="1975020"/>
    <lineage>
        <taxon>Bacteria</taxon>
        <taxon>Candidatus Tagaibacteriota</taxon>
    </lineage>
</organism>
<keyword evidence="1 2" id="KW-0378">Hydrolase</keyword>
<dbReference type="InterPro" id="IPR020084">
    <property type="entry name" value="NUDIX_hydrolase_CS"/>
</dbReference>
<dbReference type="Pfam" id="PF00293">
    <property type="entry name" value="NUDIX"/>
    <property type="match status" value="1"/>
</dbReference>
<proteinExistence type="inferred from homology"/>
<dbReference type="SUPFAM" id="SSF55811">
    <property type="entry name" value="Nudix"/>
    <property type="match status" value="1"/>
</dbReference>
<name>A0A2M7B948_9BACT</name>